<feature type="transmembrane region" description="Helical" evidence="1">
    <location>
        <begin position="30"/>
        <end position="51"/>
    </location>
</feature>
<dbReference type="Proteomes" id="UP000663191">
    <property type="component" value="Chromosome"/>
</dbReference>
<reference evidence="2 3" key="1">
    <citation type="journal article" date="2006" name="Int. J. Syst. Evol. Microbiol.">
        <title>Haloterrigena longa sp. nov. and Haloterrigena limicola sp. nov., extremely halophilic archaea isolated from a salt lake.</title>
        <authorList>
            <person name="Cui H.L."/>
            <person name="Tohty D."/>
            <person name="Zhou P.J."/>
            <person name="Liu S.J."/>
        </authorList>
    </citation>
    <scope>NUCLEOTIDE SEQUENCE [LARGE SCALE GENOMIC DNA]</scope>
    <source>
        <strain evidence="2 3">ABH32</strain>
    </source>
</reference>
<dbReference type="GeneID" id="63185493"/>
<proteinExistence type="predicted"/>
<evidence type="ECO:0000313" key="3">
    <source>
        <dbReference type="Proteomes" id="UP000663191"/>
    </source>
</evidence>
<dbReference type="RefSeq" id="WP_207272113.1">
    <property type="nucleotide sequence ID" value="NZ_CP071463.1"/>
</dbReference>
<keyword evidence="3" id="KW-1185">Reference proteome</keyword>
<dbReference type="EMBL" id="CP071463">
    <property type="protein sequence ID" value="QSW87030.1"/>
    <property type="molecule type" value="Genomic_DNA"/>
</dbReference>
<dbReference type="OrthoDB" id="377442at2157"/>
<evidence type="ECO:0000313" key="2">
    <source>
        <dbReference type="EMBL" id="QSW87030.1"/>
    </source>
</evidence>
<evidence type="ECO:0000256" key="1">
    <source>
        <dbReference type="SAM" id="Phobius"/>
    </source>
</evidence>
<gene>
    <name evidence="2" type="ORF">J0X27_17075</name>
</gene>
<protein>
    <submittedName>
        <fullName evidence="2">Uncharacterized protein</fullName>
    </submittedName>
</protein>
<organism evidence="2 3">
    <name type="scientific">Natrinema longum</name>
    <dbReference type="NCBI Taxonomy" id="370324"/>
    <lineage>
        <taxon>Archaea</taxon>
        <taxon>Methanobacteriati</taxon>
        <taxon>Methanobacteriota</taxon>
        <taxon>Stenosarchaea group</taxon>
        <taxon>Halobacteria</taxon>
        <taxon>Halobacteriales</taxon>
        <taxon>Natrialbaceae</taxon>
        <taxon>Natrinema</taxon>
    </lineage>
</organism>
<sequence>MLVAQLTTTQPGRRFFHPGDDGGSMSEKELFGLLLVAIAILMAVTGFVLVLN</sequence>
<name>A0A8A2UEV1_9EURY</name>
<dbReference type="KEGG" id="hlo:J0X27_17075"/>
<keyword evidence="1" id="KW-0812">Transmembrane</keyword>
<dbReference type="AlphaFoldDB" id="A0A8A2UEV1"/>
<keyword evidence="1" id="KW-0472">Membrane</keyword>
<accession>A0A8A2UEV1</accession>
<keyword evidence="1" id="KW-1133">Transmembrane helix</keyword>